<accession>A0A0N5C872</accession>
<sequence length="222" mass="25755">MVWNKRPDLEKQVKLDNQNYYFTNNLKKDVDLPDFHCNDLSFIHPVRRDFVLVICTIKGLFFNASSKCKERFVVFTKTGLLLIYKSNNQGILVNVKHAKSLKFDRFTISFEGERTKFHGITLSYDFGKLSLLLNHTQRSSFCQDLMALYHESPHHTNINDQITRKGNDNDATQQLINCYQNINCENNDQKCEILNKSSILTMKSFVDGCKMTSTPINNNNNN</sequence>
<dbReference type="WBParaSite" id="SPAL_0001412700.1">
    <property type="protein sequence ID" value="SPAL_0001412700.1"/>
    <property type="gene ID" value="SPAL_0001412700"/>
</dbReference>
<dbReference type="Pfam" id="PF24998">
    <property type="entry name" value="DUF7778"/>
    <property type="match status" value="1"/>
</dbReference>
<evidence type="ECO:0000259" key="1">
    <source>
        <dbReference type="Pfam" id="PF24998"/>
    </source>
</evidence>
<organism evidence="2 3">
    <name type="scientific">Strongyloides papillosus</name>
    <name type="common">Intestinal threadworm</name>
    <dbReference type="NCBI Taxonomy" id="174720"/>
    <lineage>
        <taxon>Eukaryota</taxon>
        <taxon>Metazoa</taxon>
        <taxon>Ecdysozoa</taxon>
        <taxon>Nematoda</taxon>
        <taxon>Chromadorea</taxon>
        <taxon>Rhabditida</taxon>
        <taxon>Tylenchina</taxon>
        <taxon>Panagrolaimomorpha</taxon>
        <taxon>Strongyloidoidea</taxon>
        <taxon>Strongyloididae</taxon>
        <taxon>Strongyloides</taxon>
    </lineage>
</organism>
<feature type="domain" description="DUF7778" evidence="1">
    <location>
        <begin position="44"/>
        <end position="135"/>
    </location>
</feature>
<dbReference type="PANTHER" id="PTHR36947:SF6">
    <property type="entry name" value="TLDC DOMAIN-CONTAINING PROTEIN"/>
    <property type="match status" value="1"/>
</dbReference>
<dbReference type="AlphaFoldDB" id="A0A0N5C872"/>
<dbReference type="PANTHER" id="PTHR36947">
    <property type="entry name" value="PROTEIN CBG04364"/>
    <property type="match status" value="1"/>
</dbReference>
<reference evidence="3" key="1">
    <citation type="submission" date="2017-02" db="UniProtKB">
        <authorList>
            <consortium name="WormBaseParasite"/>
        </authorList>
    </citation>
    <scope>IDENTIFICATION</scope>
</reference>
<name>A0A0N5C872_STREA</name>
<protein>
    <submittedName>
        <fullName evidence="3">PH domain-containing protein</fullName>
    </submittedName>
</protein>
<dbReference type="InterPro" id="IPR056680">
    <property type="entry name" value="DUF7778"/>
</dbReference>
<keyword evidence="2" id="KW-1185">Reference proteome</keyword>
<dbReference type="Proteomes" id="UP000046392">
    <property type="component" value="Unplaced"/>
</dbReference>
<evidence type="ECO:0000313" key="3">
    <source>
        <dbReference type="WBParaSite" id="SPAL_0001412700.1"/>
    </source>
</evidence>
<proteinExistence type="predicted"/>
<evidence type="ECO:0000313" key="2">
    <source>
        <dbReference type="Proteomes" id="UP000046392"/>
    </source>
</evidence>